<feature type="transmembrane region" description="Helical" evidence="6">
    <location>
        <begin position="193"/>
        <end position="214"/>
    </location>
</feature>
<dbReference type="Pfam" id="PF00083">
    <property type="entry name" value="Sugar_tr"/>
    <property type="match status" value="2"/>
</dbReference>
<keyword evidence="8" id="KW-1185">Reference proteome</keyword>
<proteinExistence type="predicted"/>
<evidence type="ECO:0000256" key="1">
    <source>
        <dbReference type="ARBA" id="ARBA00004141"/>
    </source>
</evidence>
<dbReference type="Proteomes" id="UP000770661">
    <property type="component" value="Unassembled WGS sequence"/>
</dbReference>
<evidence type="ECO:0000256" key="6">
    <source>
        <dbReference type="SAM" id="Phobius"/>
    </source>
</evidence>
<organism evidence="7 8">
    <name type="scientific">Chionoecetes opilio</name>
    <name type="common">Atlantic snow crab</name>
    <name type="synonym">Cancer opilio</name>
    <dbReference type="NCBI Taxonomy" id="41210"/>
    <lineage>
        <taxon>Eukaryota</taxon>
        <taxon>Metazoa</taxon>
        <taxon>Ecdysozoa</taxon>
        <taxon>Arthropoda</taxon>
        <taxon>Crustacea</taxon>
        <taxon>Multicrustacea</taxon>
        <taxon>Malacostraca</taxon>
        <taxon>Eumalacostraca</taxon>
        <taxon>Eucarida</taxon>
        <taxon>Decapoda</taxon>
        <taxon>Pleocyemata</taxon>
        <taxon>Brachyura</taxon>
        <taxon>Eubrachyura</taxon>
        <taxon>Majoidea</taxon>
        <taxon>Majidae</taxon>
        <taxon>Chionoecetes</taxon>
    </lineage>
</organism>
<feature type="region of interest" description="Disordered" evidence="5">
    <location>
        <begin position="566"/>
        <end position="598"/>
    </location>
</feature>
<dbReference type="GO" id="GO:0016020">
    <property type="term" value="C:membrane"/>
    <property type="evidence" value="ECO:0007669"/>
    <property type="project" value="UniProtKB-SubCell"/>
</dbReference>
<feature type="transmembrane region" description="Helical" evidence="6">
    <location>
        <begin position="71"/>
        <end position="91"/>
    </location>
</feature>
<keyword evidence="2 6" id="KW-0812">Transmembrane</keyword>
<dbReference type="InterPro" id="IPR036259">
    <property type="entry name" value="MFS_trans_sf"/>
</dbReference>
<evidence type="ECO:0000256" key="5">
    <source>
        <dbReference type="SAM" id="MobiDB-lite"/>
    </source>
</evidence>
<gene>
    <name evidence="7" type="primary">SLC22A6_4</name>
    <name evidence="7" type="ORF">GWK47_030289</name>
</gene>
<dbReference type="PANTHER" id="PTHR24064">
    <property type="entry name" value="SOLUTE CARRIER FAMILY 22 MEMBER"/>
    <property type="match status" value="1"/>
</dbReference>
<evidence type="ECO:0000256" key="3">
    <source>
        <dbReference type="ARBA" id="ARBA00022989"/>
    </source>
</evidence>
<feature type="transmembrane region" description="Helical" evidence="6">
    <location>
        <begin position="46"/>
        <end position="65"/>
    </location>
</feature>
<evidence type="ECO:0000256" key="2">
    <source>
        <dbReference type="ARBA" id="ARBA00022692"/>
    </source>
</evidence>
<feature type="transmembrane region" description="Helical" evidence="6">
    <location>
        <begin position="103"/>
        <end position="124"/>
    </location>
</feature>
<comment type="caution">
    <text evidence="7">The sequence shown here is derived from an EMBL/GenBank/DDBJ whole genome shotgun (WGS) entry which is preliminary data.</text>
</comment>
<evidence type="ECO:0000313" key="8">
    <source>
        <dbReference type="Proteomes" id="UP000770661"/>
    </source>
</evidence>
<name>A0A8J4YKY5_CHIOP</name>
<evidence type="ECO:0000313" key="7">
    <source>
        <dbReference type="EMBL" id="KAG0729457.1"/>
    </source>
</evidence>
<keyword evidence="3 6" id="KW-1133">Transmembrane helix</keyword>
<feature type="compositionally biased region" description="Low complexity" evidence="5">
    <location>
        <begin position="397"/>
        <end position="416"/>
    </location>
</feature>
<dbReference type="SUPFAM" id="SSF103473">
    <property type="entry name" value="MFS general substrate transporter"/>
    <property type="match status" value="1"/>
</dbReference>
<dbReference type="InterPro" id="IPR005828">
    <property type="entry name" value="MFS_sugar_transport-like"/>
</dbReference>
<dbReference type="AlphaFoldDB" id="A0A8J4YKY5"/>
<feature type="region of interest" description="Disordered" evidence="5">
    <location>
        <begin position="389"/>
        <end position="441"/>
    </location>
</feature>
<evidence type="ECO:0000256" key="4">
    <source>
        <dbReference type="ARBA" id="ARBA00023136"/>
    </source>
</evidence>
<sequence length="598" mass="64876">MEVVLDKEEEYENEEEEGVVDEEEEEKEAELVVVVRTHRYSRKRTVMFGYVALTVLGLVSAWLPLLSLIFVARFCLGALTAFCSYSSFILLMEVLEPKWRTFAAFGINTVWGVTVMLYGGLGYLIRDWRILQTAATLPGLLILPALWVIDESPLWLIVNGRLQEALQVFGKMAPAHACSILGRDEEAEYSTTLLALAMVGKMAITASFQMIIFFSGELFPTEVRSRGVSTAVMLSRLGSMGAPFITDLVGSMYPWAPFVIFGSCALLAGAGTFLLPETRGQVLPDTVAHLEARERCRRGSWLWRDGEAVGEDSVTALKESGKMADPAAAAINPPHAGDFMKLLGEQFQDQNPSCWLPRRGRLWGSRRWHSRRLWRSGGLELTEVELPEVELPGGGTPEVELPEVGLPEVGLPGVGPRRWDSRRGETPGGGTPEVGTPGGDSRRWDSPVGVWCCRGEVPTTPVGGVQFYEGPCSLLLANTTRVLRLYLWGLAGGGSKQGWVAPVLSSHVAQRMGGTDVVRALGGVEDSRIDTAKGGWTGGFPAHKDYRDSGPPHYLPWKRRSPLLLEGDESGPGLGTAGPSSSVAATVGWGHGSKGGAL</sequence>
<feature type="compositionally biased region" description="Acidic residues" evidence="5">
    <location>
        <begin position="7"/>
        <end position="22"/>
    </location>
</feature>
<keyword evidence="4 6" id="KW-0472">Membrane</keyword>
<feature type="compositionally biased region" description="Gly residues" evidence="5">
    <location>
        <begin position="589"/>
        <end position="598"/>
    </location>
</feature>
<accession>A0A8J4YKY5</accession>
<feature type="transmembrane region" description="Helical" evidence="6">
    <location>
        <begin position="255"/>
        <end position="275"/>
    </location>
</feature>
<reference evidence="7" key="1">
    <citation type="submission" date="2020-07" db="EMBL/GenBank/DDBJ databases">
        <title>The High-quality genome of the commercially important snow crab, Chionoecetes opilio.</title>
        <authorList>
            <person name="Jeong J.-H."/>
            <person name="Ryu S."/>
        </authorList>
    </citation>
    <scope>NUCLEOTIDE SEQUENCE</scope>
    <source>
        <strain evidence="7">MADBK_172401_WGS</strain>
        <tissue evidence="7">Digestive gland</tissue>
    </source>
</reference>
<feature type="transmembrane region" description="Helical" evidence="6">
    <location>
        <begin position="130"/>
        <end position="149"/>
    </location>
</feature>
<dbReference type="Gene3D" id="1.20.1250.20">
    <property type="entry name" value="MFS general substrate transporter like domains"/>
    <property type="match status" value="2"/>
</dbReference>
<dbReference type="OrthoDB" id="2544694at2759"/>
<feature type="compositionally biased region" description="Gly residues" evidence="5">
    <location>
        <begin position="426"/>
        <end position="438"/>
    </location>
</feature>
<dbReference type="EMBL" id="JACEEZ010001144">
    <property type="protein sequence ID" value="KAG0729457.1"/>
    <property type="molecule type" value="Genomic_DNA"/>
</dbReference>
<protein>
    <submittedName>
        <fullName evidence="7">Solute carrier family 22 member 13</fullName>
    </submittedName>
</protein>
<comment type="subcellular location">
    <subcellularLocation>
        <location evidence="1">Membrane</location>
        <topology evidence="1">Multi-pass membrane protein</topology>
    </subcellularLocation>
</comment>
<dbReference type="GO" id="GO:0022857">
    <property type="term" value="F:transmembrane transporter activity"/>
    <property type="evidence" value="ECO:0007669"/>
    <property type="project" value="InterPro"/>
</dbReference>
<feature type="region of interest" description="Disordered" evidence="5">
    <location>
        <begin position="1"/>
        <end position="22"/>
    </location>
</feature>